<name>A0ABT4KUE9_9SPHI</name>
<sequence>MNNYLETGIAIALIFFVFSTVAYIFQELIAINLQLRGKLLKKSIQQLIEAKGGLTAFTTSLLSHPQIETLNKTTKSLTSYIPAANFSMAIIDLVCKQAGINTGPTFAGFQAGLQNLKTTNPNLETILSSIYANSNNIQTLQLEIEKWFNEYMERVSGWYKNNNTWITRLIAIGVALVFNLNMIAITQEIFTNSALRISLNEIAERKVTSAGTTATLYNTNYVSDTTALNKKYADKLADSTTSPTIKETLKKEKEAEQLKLAIAYEDKLNSIKKEYLEEIRSKDLPFNWECQPFKKIDPVTGKTVNKTPVDFLLMITGLLIGAAGISMGAPFWFDLMSKLVNVRRAGQKPK</sequence>
<keyword evidence="3" id="KW-1185">Reference proteome</keyword>
<organism evidence="2 3">
    <name type="scientific">Pedobacter rhodius</name>
    <dbReference type="NCBI Taxonomy" id="3004098"/>
    <lineage>
        <taxon>Bacteria</taxon>
        <taxon>Pseudomonadati</taxon>
        <taxon>Bacteroidota</taxon>
        <taxon>Sphingobacteriia</taxon>
        <taxon>Sphingobacteriales</taxon>
        <taxon>Sphingobacteriaceae</taxon>
        <taxon>Pedobacter</taxon>
    </lineage>
</organism>
<proteinExistence type="predicted"/>
<dbReference type="RefSeq" id="WP_269414178.1">
    <property type="nucleotide sequence ID" value="NZ_JAPWGL010000001.1"/>
</dbReference>
<keyword evidence="1" id="KW-0472">Membrane</keyword>
<dbReference type="Proteomes" id="UP001144341">
    <property type="component" value="Unassembled WGS sequence"/>
</dbReference>
<keyword evidence="1" id="KW-0812">Transmembrane</keyword>
<evidence type="ECO:0000313" key="3">
    <source>
        <dbReference type="Proteomes" id="UP001144341"/>
    </source>
</evidence>
<gene>
    <name evidence="2" type="ORF">O0931_03605</name>
</gene>
<dbReference type="EMBL" id="JAPWGL010000001">
    <property type="protein sequence ID" value="MCZ4222376.1"/>
    <property type="molecule type" value="Genomic_DNA"/>
</dbReference>
<keyword evidence="1" id="KW-1133">Transmembrane helix</keyword>
<reference evidence="2" key="1">
    <citation type="submission" date="2022-12" db="EMBL/GenBank/DDBJ databases">
        <title>Genome sequence of SJ11.</title>
        <authorList>
            <person name="Woo H."/>
        </authorList>
    </citation>
    <scope>NUCLEOTIDE SEQUENCE</scope>
    <source>
        <strain evidence="2">SJ11</strain>
    </source>
</reference>
<feature type="transmembrane region" description="Helical" evidence="1">
    <location>
        <begin position="311"/>
        <end position="333"/>
    </location>
</feature>
<comment type="caution">
    <text evidence="2">The sequence shown here is derived from an EMBL/GenBank/DDBJ whole genome shotgun (WGS) entry which is preliminary data.</text>
</comment>
<feature type="transmembrane region" description="Helical" evidence="1">
    <location>
        <begin position="12"/>
        <end position="33"/>
    </location>
</feature>
<evidence type="ECO:0000313" key="2">
    <source>
        <dbReference type="EMBL" id="MCZ4222376.1"/>
    </source>
</evidence>
<evidence type="ECO:0000256" key="1">
    <source>
        <dbReference type="SAM" id="Phobius"/>
    </source>
</evidence>
<protein>
    <submittedName>
        <fullName evidence="2">Uncharacterized protein</fullName>
    </submittedName>
</protein>
<accession>A0ABT4KUE9</accession>